<evidence type="ECO:0000313" key="3">
    <source>
        <dbReference type="Proteomes" id="UP000607653"/>
    </source>
</evidence>
<name>A0A822Z2S2_NELNU</name>
<feature type="compositionally biased region" description="Low complexity" evidence="1">
    <location>
        <begin position="73"/>
        <end position="87"/>
    </location>
</feature>
<dbReference type="EMBL" id="DUZY01000005">
    <property type="protein sequence ID" value="DAD40714.1"/>
    <property type="molecule type" value="Genomic_DNA"/>
</dbReference>
<sequence>MTFRDAQIASEGGRIFFSHEDSKFVDSSTPLNQTSHASTLPPPPPLEGSIRISRAINSFDHEKNSNPENYCTSPSIFSSDSMMSIDDAQSGRS</sequence>
<proteinExistence type="predicted"/>
<protein>
    <submittedName>
        <fullName evidence="2">Uncharacterized protein</fullName>
    </submittedName>
</protein>
<reference evidence="2 3" key="1">
    <citation type="journal article" date="2020" name="Mol. Biol. Evol.">
        <title>Distinct Expression and Methylation Patterns for Genes with Different Fates following a Single Whole-Genome Duplication in Flowering Plants.</title>
        <authorList>
            <person name="Shi T."/>
            <person name="Rahmani R.S."/>
            <person name="Gugger P.F."/>
            <person name="Wang M."/>
            <person name="Li H."/>
            <person name="Zhang Y."/>
            <person name="Li Z."/>
            <person name="Wang Q."/>
            <person name="Van de Peer Y."/>
            <person name="Marchal K."/>
            <person name="Chen J."/>
        </authorList>
    </citation>
    <scope>NUCLEOTIDE SEQUENCE [LARGE SCALE GENOMIC DNA]</scope>
    <source>
        <tissue evidence="2">Leaf</tissue>
    </source>
</reference>
<evidence type="ECO:0000313" key="2">
    <source>
        <dbReference type="EMBL" id="DAD40714.1"/>
    </source>
</evidence>
<keyword evidence="3" id="KW-1185">Reference proteome</keyword>
<feature type="region of interest" description="Disordered" evidence="1">
    <location>
        <begin position="26"/>
        <end position="93"/>
    </location>
</feature>
<feature type="compositionally biased region" description="Polar residues" evidence="1">
    <location>
        <begin position="26"/>
        <end position="38"/>
    </location>
</feature>
<organism evidence="2 3">
    <name type="scientific">Nelumbo nucifera</name>
    <name type="common">Sacred lotus</name>
    <dbReference type="NCBI Taxonomy" id="4432"/>
    <lineage>
        <taxon>Eukaryota</taxon>
        <taxon>Viridiplantae</taxon>
        <taxon>Streptophyta</taxon>
        <taxon>Embryophyta</taxon>
        <taxon>Tracheophyta</taxon>
        <taxon>Spermatophyta</taxon>
        <taxon>Magnoliopsida</taxon>
        <taxon>Proteales</taxon>
        <taxon>Nelumbonaceae</taxon>
        <taxon>Nelumbo</taxon>
    </lineage>
</organism>
<accession>A0A822Z2S2</accession>
<evidence type="ECO:0000256" key="1">
    <source>
        <dbReference type="SAM" id="MobiDB-lite"/>
    </source>
</evidence>
<comment type="caution">
    <text evidence="2">The sequence shown here is derived from an EMBL/GenBank/DDBJ whole genome shotgun (WGS) entry which is preliminary data.</text>
</comment>
<dbReference type="AlphaFoldDB" id="A0A822Z2S2"/>
<dbReference type="Proteomes" id="UP000607653">
    <property type="component" value="Unassembled WGS sequence"/>
</dbReference>
<gene>
    <name evidence="2" type="ORF">HUJ06_015037</name>
</gene>